<keyword evidence="7" id="KW-0472">Membrane</keyword>
<reference evidence="9 10" key="1">
    <citation type="submission" date="2019-05" db="EMBL/GenBank/DDBJ databases">
        <authorList>
            <person name="Narsing Rao M.P."/>
            <person name="Li W.J."/>
        </authorList>
    </citation>
    <scope>NUCLEOTIDE SEQUENCE [LARGE SCALE GENOMIC DNA]</scope>
    <source>
        <strain evidence="9 10">SYSU_K30003</strain>
    </source>
</reference>
<keyword evidence="2" id="KW-0808">Transferase</keyword>
<dbReference type="SUPFAM" id="SSF55874">
    <property type="entry name" value="ATPase domain of HSP90 chaperone/DNA topoisomerase II/histidine kinase"/>
    <property type="match status" value="1"/>
</dbReference>
<dbReference type="SUPFAM" id="SSF55890">
    <property type="entry name" value="Sporulation response regulatory protein Spo0B"/>
    <property type="match status" value="1"/>
</dbReference>
<evidence type="ECO:0000256" key="5">
    <source>
        <dbReference type="ARBA" id="ARBA00022840"/>
    </source>
</evidence>
<evidence type="ECO:0000313" key="9">
    <source>
        <dbReference type="EMBL" id="TLS53360.1"/>
    </source>
</evidence>
<feature type="transmembrane region" description="Helical" evidence="7">
    <location>
        <begin position="60"/>
        <end position="77"/>
    </location>
</feature>
<feature type="transmembrane region" description="Helical" evidence="7">
    <location>
        <begin position="107"/>
        <end position="133"/>
    </location>
</feature>
<feature type="domain" description="Histidine kinase" evidence="8">
    <location>
        <begin position="251"/>
        <end position="458"/>
    </location>
</feature>
<dbReference type="Pfam" id="PF14689">
    <property type="entry name" value="SPOB_a"/>
    <property type="match status" value="1"/>
</dbReference>
<feature type="transmembrane region" description="Helical" evidence="7">
    <location>
        <begin position="185"/>
        <end position="208"/>
    </location>
</feature>
<keyword evidence="7" id="KW-1133">Transmembrane helix</keyword>
<evidence type="ECO:0000256" key="6">
    <source>
        <dbReference type="ARBA" id="ARBA00023012"/>
    </source>
</evidence>
<dbReference type="Proteomes" id="UP000309676">
    <property type="component" value="Unassembled WGS sequence"/>
</dbReference>
<evidence type="ECO:0000256" key="3">
    <source>
        <dbReference type="ARBA" id="ARBA00022741"/>
    </source>
</evidence>
<dbReference type="InterPro" id="IPR005467">
    <property type="entry name" value="His_kinase_dom"/>
</dbReference>
<dbReference type="Pfam" id="PF14501">
    <property type="entry name" value="HATPase_c_5"/>
    <property type="match status" value="1"/>
</dbReference>
<gene>
    <name evidence="9" type="ORF">FE782_03555</name>
</gene>
<dbReference type="InterPro" id="IPR039506">
    <property type="entry name" value="SPOB_a"/>
</dbReference>
<dbReference type="AlphaFoldDB" id="A0A5R9GGR0"/>
<dbReference type="EMBL" id="VCIW01000002">
    <property type="protein sequence ID" value="TLS53360.1"/>
    <property type="molecule type" value="Genomic_DNA"/>
</dbReference>
<accession>A0A5R9GGR0</accession>
<dbReference type="PROSITE" id="PS50109">
    <property type="entry name" value="HIS_KIN"/>
    <property type="match status" value="1"/>
</dbReference>
<evidence type="ECO:0000313" key="10">
    <source>
        <dbReference type="Proteomes" id="UP000309676"/>
    </source>
</evidence>
<dbReference type="PANTHER" id="PTHR40448">
    <property type="entry name" value="TWO-COMPONENT SENSOR HISTIDINE KINASE"/>
    <property type="match status" value="1"/>
</dbReference>
<dbReference type="GO" id="GO:0005524">
    <property type="term" value="F:ATP binding"/>
    <property type="evidence" value="ECO:0007669"/>
    <property type="project" value="UniProtKB-KW"/>
</dbReference>
<dbReference type="GO" id="GO:0000155">
    <property type="term" value="F:phosphorelay sensor kinase activity"/>
    <property type="evidence" value="ECO:0007669"/>
    <property type="project" value="InterPro"/>
</dbReference>
<keyword evidence="10" id="KW-1185">Reference proteome</keyword>
<organism evidence="9 10">
    <name type="scientific">Paenibacillus antri</name>
    <dbReference type="NCBI Taxonomy" id="2582848"/>
    <lineage>
        <taxon>Bacteria</taxon>
        <taxon>Bacillati</taxon>
        <taxon>Bacillota</taxon>
        <taxon>Bacilli</taxon>
        <taxon>Bacillales</taxon>
        <taxon>Paenibacillaceae</taxon>
        <taxon>Paenibacillus</taxon>
    </lineage>
</organism>
<dbReference type="InterPro" id="IPR032834">
    <property type="entry name" value="NatK-like_C"/>
</dbReference>
<dbReference type="InterPro" id="IPR016120">
    <property type="entry name" value="Sig_transdc_His_kin_SpoOB"/>
</dbReference>
<evidence type="ECO:0000256" key="1">
    <source>
        <dbReference type="ARBA" id="ARBA00022553"/>
    </source>
</evidence>
<dbReference type="Gene3D" id="1.10.287.130">
    <property type="match status" value="1"/>
</dbReference>
<dbReference type="GO" id="GO:0042802">
    <property type="term" value="F:identical protein binding"/>
    <property type="evidence" value="ECO:0007669"/>
    <property type="project" value="TreeGrafter"/>
</dbReference>
<evidence type="ECO:0000256" key="4">
    <source>
        <dbReference type="ARBA" id="ARBA00022777"/>
    </source>
</evidence>
<feature type="transmembrane region" description="Helical" evidence="7">
    <location>
        <begin position="214"/>
        <end position="234"/>
    </location>
</feature>
<feature type="transmembrane region" description="Helical" evidence="7">
    <location>
        <begin position="29"/>
        <end position="48"/>
    </location>
</feature>
<keyword evidence="4" id="KW-0418">Kinase</keyword>
<keyword evidence="5" id="KW-0067">ATP-binding</keyword>
<keyword evidence="6" id="KW-0902">Two-component regulatory system</keyword>
<evidence type="ECO:0000256" key="2">
    <source>
        <dbReference type="ARBA" id="ARBA00022679"/>
    </source>
</evidence>
<proteinExistence type="predicted"/>
<evidence type="ECO:0000259" key="8">
    <source>
        <dbReference type="PROSITE" id="PS50109"/>
    </source>
</evidence>
<sequence length="463" mass="52383">MIGVIFDILRHISCGCFDMLDKILMSLEIGIFSTIPQSAAGLFFTLIFWDIRVERPRLRIAQFAAASAILFMIVLLLPETVRPISQVLITALLMYMFREIPWRDRAIMAFTLAILYIGLEITTAFAAITLGLARQSELADDPRAVVPYLILGNAFVALVAALLRRSRLSPGKAIRLFFHQKQNRLLFSLVLLFSGNIFISSVVFYYVMDSHPFAASYTLVATSLVSVVILIVTIRSIIAVKNREILNTQETYVDEIDNLFTTIRGQRHDFLNHVQVIQAFVRRKKFDELDRYVSELVGEIVEINDLIQIGHPALAALIKSKMVYALDRKIDFRYSFEGMDRIGDGVASVDFVKIAGNLLDNALEEVLNRAPEDRWVEISGWTDEHHFYLSVSNPAYSVTEEQKANMFRSGFTTKKKGVHSGLGLSIVKERVGHYRGQLDVETEADHVLSFRVKLPLRLHTIAP</sequence>
<name>A0A5R9GGR0_9BACL</name>
<feature type="transmembrane region" description="Helical" evidence="7">
    <location>
        <begin position="145"/>
        <end position="164"/>
    </location>
</feature>
<dbReference type="SMART" id="SM00387">
    <property type="entry name" value="HATPase_c"/>
    <property type="match status" value="1"/>
</dbReference>
<protein>
    <submittedName>
        <fullName evidence="9">GHKL domain-containing protein</fullName>
    </submittedName>
</protein>
<dbReference type="InterPro" id="IPR003594">
    <property type="entry name" value="HATPase_dom"/>
</dbReference>
<keyword evidence="3" id="KW-0547">Nucleotide-binding</keyword>
<keyword evidence="1" id="KW-0597">Phosphoprotein</keyword>
<comment type="caution">
    <text evidence="9">The sequence shown here is derived from an EMBL/GenBank/DDBJ whole genome shotgun (WGS) entry which is preliminary data.</text>
</comment>
<dbReference type="InterPro" id="IPR036890">
    <property type="entry name" value="HATPase_C_sf"/>
</dbReference>
<dbReference type="PANTHER" id="PTHR40448:SF1">
    <property type="entry name" value="TWO-COMPONENT SENSOR HISTIDINE KINASE"/>
    <property type="match status" value="1"/>
</dbReference>
<evidence type="ECO:0000256" key="7">
    <source>
        <dbReference type="SAM" id="Phobius"/>
    </source>
</evidence>
<dbReference type="Gene3D" id="3.30.565.10">
    <property type="entry name" value="Histidine kinase-like ATPase, C-terminal domain"/>
    <property type="match status" value="1"/>
</dbReference>
<keyword evidence="7" id="KW-0812">Transmembrane</keyword>